<reference evidence="1" key="1">
    <citation type="submission" date="2021-01" db="EMBL/GenBank/DDBJ databases">
        <authorList>
            <consortium name="Genoscope - CEA"/>
            <person name="William W."/>
        </authorList>
    </citation>
    <scope>NUCLEOTIDE SEQUENCE</scope>
</reference>
<dbReference type="Proteomes" id="UP000688137">
    <property type="component" value="Unassembled WGS sequence"/>
</dbReference>
<gene>
    <name evidence="1" type="ORF">PPRIM_AZ9-3.1.T2040011</name>
</gene>
<accession>A0A8S1QP78</accession>
<evidence type="ECO:0000313" key="1">
    <source>
        <dbReference type="EMBL" id="CAD8117598.1"/>
    </source>
</evidence>
<sequence length="869" mass="100021">MSQIQQQIYKQLVYRTTQGLLLLWMQLAKKRYVRMHYYQIILINYMHLIQHPVLLNQLVVIKIEHVLMPPLLQQQMENVKHINQHRIVLQKLVGIQQKQYLFSNYLGNCFYQEFPRFCLFLGFKKYSCKNKTFLNAPSDNKTHELCQSFLNKYTVNSTNTGQVDKTCENSLILAICDKDINNKIYIWKGKCQKNLCVLASSSITTHTDCQNYHSSCTIRDKSKWVLYYQRCQDLPTSCSARRISENCEIQRVGFPTCIRVSSSSSCFKKSCTSAILVGITNAISPKQFSVVNCSSYLTLSVKTDAQCACIQTQNSCISNNTSNGCMNKPFSCNSLVQDDCKIGSTMSVLIRDLQIQQQLFIMIVIVHLIYAQQIMVKLIFNHCKIHVLLTTLKITVQQQLRIKNAIGLVQFAETQLVLMLQIQQHMIQIKNVRVILYQLACIIQNWRDRMCSKKTTHYMKQEQFHQIISNQTGVEYCKWIFDKFNSLSIFATGACSSFIGTQFIYQQYRIRCTNVGSASAQSICTVDFTLKTGVNLTFSYCQTVDASCSEKKVCIGCIVLIYLLIAQDLNNYQKIFRLNAGLLDMNNAHLSVSFQLDQQVLTVLNVKLIIPYILLQEIDLDVIYFSKFEQGILITIPVSIFQQVNAFLVVVLGLVQLVRHIVQQQLDQQGRIMKNVKPTSMVVHRFEMVLDVKSSKIHVKTIQKLQLDVLDHQLENDNIYILYKYQSLYSNNTTLLLFQIQELICAKISESDATIPYDLYQSYNTVCSIYRAKSACSLQFAQGTSYTRINSCYQSKNSRCIASNIIVQQTMPDQLERGNIYVHGLKPLLNMQINLVKRLLLPWITMMTLNVDLTQVTNVKFLKVEKVVF</sequence>
<dbReference type="Pfam" id="PF01508">
    <property type="entry name" value="Paramecium_SA"/>
    <property type="match status" value="1"/>
</dbReference>
<proteinExistence type="predicted"/>
<dbReference type="InterPro" id="IPR002895">
    <property type="entry name" value="Paramecium_SA"/>
</dbReference>
<organism evidence="1 2">
    <name type="scientific">Paramecium primaurelia</name>
    <dbReference type="NCBI Taxonomy" id="5886"/>
    <lineage>
        <taxon>Eukaryota</taxon>
        <taxon>Sar</taxon>
        <taxon>Alveolata</taxon>
        <taxon>Ciliophora</taxon>
        <taxon>Intramacronucleata</taxon>
        <taxon>Oligohymenophorea</taxon>
        <taxon>Peniculida</taxon>
        <taxon>Parameciidae</taxon>
        <taxon>Paramecium</taxon>
    </lineage>
</organism>
<dbReference type="SMART" id="SM00639">
    <property type="entry name" value="PSA"/>
    <property type="match status" value="2"/>
</dbReference>
<name>A0A8S1QP78_PARPR</name>
<dbReference type="AlphaFoldDB" id="A0A8S1QP78"/>
<protein>
    <submittedName>
        <fullName evidence="1">Uncharacterized protein</fullName>
    </submittedName>
</protein>
<dbReference type="EMBL" id="CAJJDM010000213">
    <property type="protein sequence ID" value="CAD8117598.1"/>
    <property type="molecule type" value="Genomic_DNA"/>
</dbReference>
<keyword evidence="2" id="KW-1185">Reference proteome</keyword>
<comment type="caution">
    <text evidence="1">The sequence shown here is derived from an EMBL/GenBank/DDBJ whole genome shotgun (WGS) entry which is preliminary data.</text>
</comment>
<evidence type="ECO:0000313" key="2">
    <source>
        <dbReference type="Proteomes" id="UP000688137"/>
    </source>
</evidence>